<feature type="transmembrane region" description="Helical" evidence="1">
    <location>
        <begin position="262"/>
        <end position="286"/>
    </location>
</feature>
<evidence type="ECO:0000256" key="1">
    <source>
        <dbReference type="SAM" id="Phobius"/>
    </source>
</evidence>
<sequence>MSRLDITHERASYQAVFALDVITAAGALIFLGLASKPTFQRIKQRRFTAPNSKNNSARDGPLKTTLGTYLFLWPALLCLFIAYVCRLVSDLLKTAGTINYDDDLGWNGRRAYSTADSGYASNISALTFTTALATIFFTVLLNGGVWIHSSHVQENGTGISTPRTKSRIWNSAIMLAMLGTGLAAWGLGIHARDVSTGSSGPHALLSWSTVLQHHRATRIMYIVHEAIVVAASLSVSIEVLREYATTNRNARDSPERKDLLRFAFAVVPLIWLRDIFILYDVVLLYVDTAGWSATAVDATTLLLVVCRQLANLAILGMVLWGAWRMSRSVALFGRSYYA</sequence>
<proteinExistence type="predicted"/>
<name>R0KJR0_EXST2</name>
<dbReference type="AlphaFoldDB" id="R0KJR0"/>
<feature type="transmembrane region" description="Helical" evidence="1">
    <location>
        <begin position="219"/>
        <end position="241"/>
    </location>
</feature>
<accession>R0KJR0</accession>
<dbReference type="OrthoDB" id="3640947at2759"/>
<dbReference type="eggNOG" id="ENOG502RAJC">
    <property type="taxonomic scope" value="Eukaryota"/>
</dbReference>
<dbReference type="Proteomes" id="UP000016935">
    <property type="component" value="Unassembled WGS sequence"/>
</dbReference>
<evidence type="ECO:0000313" key="2">
    <source>
        <dbReference type="EMBL" id="EOA88232.1"/>
    </source>
</evidence>
<organism evidence="2 3">
    <name type="scientific">Exserohilum turcicum (strain 28A)</name>
    <name type="common">Northern leaf blight fungus</name>
    <name type="synonym">Setosphaeria turcica</name>
    <dbReference type="NCBI Taxonomy" id="671987"/>
    <lineage>
        <taxon>Eukaryota</taxon>
        <taxon>Fungi</taxon>
        <taxon>Dikarya</taxon>
        <taxon>Ascomycota</taxon>
        <taxon>Pezizomycotina</taxon>
        <taxon>Dothideomycetes</taxon>
        <taxon>Pleosporomycetidae</taxon>
        <taxon>Pleosporales</taxon>
        <taxon>Pleosporineae</taxon>
        <taxon>Pleosporaceae</taxon>
        <taxon>Exserohilum</taxon>
    </lineage>
</organism>
<keyword evidence="3" id="KW-1185">Reference proteome</keyword>
<feature type="transmembrane region" description="Helical" evidence="1">
    <location>
        <begin position="123"/>
        <end position="147"/>
    </location>
</feature>
<dbReference type="RefSeq" id="XP_008024271.1">
    <property type="nucleotide sequence ID" value="XM_008026080.1"/>
</dbReference>
<dbReference type="GeneID" id="19395299"/>
<reference evidence="2 3" key="2">
    <citation type="journal article" date="2013" name="PLoS Genet.">
        <title>Comparative genome structure, secondary metabolite, and effector coding capacity across Cochliobolus pathogens.</title>
        <authorList>
            <person name="Condon B.J."/>
            <person name="Leng Y."/>
            <person name="Wu D."/>
            <person name="Bushley K.E."/>
            <person name="Ohm R.A."/>
            <person name="Otillar R."/>
            <person name="Martin J."/>
            <person name="Schackwitz W."/>
            <person name="Grimwood J."/>
            <person name="MohdZainudin N."/>
            <person name="Xue C."/>
            <person name="Wang R."/>
            <person name="Manning V.A."/>
            <person name="Dhillon B."/>
            <person name="Tu Z.J."/>
            <person name="Steffenson B.J."/>
            <person name="Salamov A."/>
            <person name="Sun H."/>
            <person name="Lowry S."/>
            <person name="LaButti K."/>
            <person name="Han J."/>
            <person name="Copeland A."/>
            <person name="Lindquist E."/>
            <person name="Barry K."/>
            <person name="Schmutz J."/>
            <person name="Baker S.E."/>
            <person name="Ciuffetti L.M."/>
            <person name="Grigoriev I.V."/>
            <person name="Zhong S."/>
            <person name="Turgeon B.G."/>
        </authorList>
    </citation>
    <scope>NUCLEOTIDE SEQUENCE [LARGE SCALE GENOMIC DNA]</scope>
    <source>
        <strain evidence="3">28A</strain>
    </source>
</reference>
<evidence type="ECO:0000313" key="3">
    <source>
        <dbReference type="Proteomes" id="UP000016935"/>
    </source>
</evidence>
<dbReference type="EMBL" id="KB908548">
    <property type="protein sequence ID" value="EOA88232.1"/>
    <property type="molecule type" value="Genomic_DNA"/>
</dbReference>
<feature type="transmembrane region" description="Helical" evidence="1">
    <location>
        <begin position="12"/>
        <end position="34"/>
    </location>
</feature>
<dbReference type="HOGENOM" id="CLU_816716_0_0_1"/>
<keyword evidence="1" id="KW-1133">Transmembrane helix</keyword>
<reference evidence="2 3" key="1">
    <citation type="journal article" date="2012" name="PLoS Pathog.">
        <title>Diverse lifestyles and strategies of plant pathogenesis encoded in the genomes of eighteen Dothideomycetes fungi.</title>
        <authorList>
            <person name="Ohm R.A."/>
            <person name="Feau N."/>
            <person name="Henrissat B."/>
            <person name="Schoch C.L."/>
            <person name="Horwitz B.A."/>
            <person name="Barry K.W."/>
            <person name="Condon B.J."/>
            <person name="Copeland A.C."/>
            <person name="Dhillon B."/>
            <person name="Glaser F."/>
            <person name="Hesse C.N."/>
            <person name="Kosti I."/>
            <person name="LaButti K."/>
            <person name="Lindquist E.A."/>
            <person name="Lucas S."/>
            <person name="Salamov A.A."/>
            <person name="Bradshaw R.E."/>
            <person name="Ciuffetti L."/>
            <person name="Hamelin R.C."/>
            <person name="Kema G.H.J."/>
            <person name="Lawrence C."/>
            <person name="Scott J.A."/>
            <person name="Spatafora J.W."/>
            <person name="Turgeon B.G."/>
            <person name="de Wit P.J.G.M."/>
            <person name="Zhong S."/>
            <person name="Goodwin S.B."/>
            <person name="Grigoriev I.V."/>
        </authorList>
    </citation>
    <scope>NUCLEOTIDE SEQUENCE [LARGE SCALE GENOMIC DNA]</scope>
    <source>
        <strain evidence="3">28A</strain>
    </source>
</reference>
<feature type="transmembrane region" description="Helical" evidence="1">
    <location>
        <begin position="298"/>
        <end position="323"/>
    </location>
</feature>
<feature type="transmembrane region" description="Helical" evidence="1">
    <location>
        <begin position="168"/>
        <end position="189"/>
    </location>
</feature>
<keyword evidence="1" id="KW-0812">Transmembrane</keyword>
<gene>
    <name evidence="2" type="ORF">SETTUDRAFT_108338</name>
</gene>
<keyword evidence="1" id="KW-0472">Membrane</keyword>
<feature type="transmembrane region" description="Helical" evidence="1">
    <location>
        <begin position="66"/>
        <end position="84"/>
    </location>
</feature>
<protein>
    <submittedName>
        <fullName evidence="2">Uncharacterized protein</fullName>
    </submittedName>
</protein>